<evidence type="ECO:0000256" key="2">
    <source>
        <dbReference type="ARBA" id="ARBA00004141"/>
    </source>
</evidence>
<dbReference type="Proteomes" id="UP000027822">
    <property type="component" value="Unassembled WGS sequence"/>
</dbReference>
<dbReference type="RefSeq" id="WP_034638054.1">
    <property type="nucleotide sequence ID" value="NZ_CBCSJC010000010.1"/>
</dbReference>
<dbReference type="SMART" id="SM00388">
    <property type="entry name" value="HisKA"/>
    <property type="match status" value="1"/>
</dbReference>
<keyword evidence="5" id="KW-0808">Transferase</keyword>
<keyword evidence="4" id="KW-0597">Phosphoprotein</keyword>
<evidence type="ECO:0000256" key="12">
    <source>
        <dbReference type="ARBA" id="ARBA00023136"/>
    </source>
</evidence>
<dbReference type="OrthoDB" id="9792991at2"/>
<protein>
    <recommendedName>
        <fullName evidence="3">histidine kinase</fullName>
        <ecNumber evidence="3">2.7.13.3</ecNumber>
    </recommendedName>
</protein>
<dbReference type="eggNOG" id="COG2205">
    <property type="taxonomic scope" value="Bacteria"/>
</dbReference>
<name>A0A073KC89_9BACI</name>
<dbReference type="Gene3D" id="3.30.565.10">
    <property type="entry name" value="Histidine kinase-like ATPase, C-terminal domain"/>
    <property type="match status" value="1"/>
</dbReference>
<keyword evidence="10 13" id="KW-1133">Transmembrane helix</keyword>
<accession>A0A073KC89</accession>
<sequence>MNRDKITLLIILQFILIAGAFFSEVNNQLSFAKLVLYGTLLFVTIVLLLLRIRFIRRLKQMTSEIRRAVNGNLKTRLFANEDDIFNEVMFATNELIEQLEKNQIQTIQSETERKRLLSSISHDIRTPLTSIIGYVDALKDGIADTDEERKEYLEIISRKSNNLKQLIDEIFNMAKLDADEIPMQLENIDVSEIIKEVLIEYLPEIKKNELELKLTLPETKCLIETDYLSIVRIIGNLIKNAMLYGKEGKVLGIEIIETSQEFQILIWDHGPGILKSELDRVFERMYRGDQSRNSEQGGSGLGLAIAKALIEKNNGRIWVESVPWEKTVFGVAFCKN</sequence>
<evidence type="ECO:0000256" key="13">
    <source>
        <dbReference type="SAM" id="Phobius"/>
    </source>
</evidence>
<evidence type="ECO:0000256" key="5">
    <source>
        <dbReference type="ARBA" id="ARBA00022679"/>
    </source>
</evidence>
<dbReference type="GO" id="GO:0005886">
    <property type="term" value="C:plasma membrane"/>
    <property type="evidence" value="ECO:0007669"/>
    <property type="project" value="TreeGrafter"/>
</dbReference>
<evidence type="ECO:0000256" key="6">
    <source>
        <dbReference type="ARBA" id="ARBA00022692"/>
    </source>
</evidence>
<keyword evidence="16" id="KW-1185">Reference proteome</keyword>
<dbReference type="AlphaFoldDB" id="A0A073KC89"/>
<keyword evidence="7" id="KW-0547">Nucleotide-binding</keyword>
<dbReference type="InterPro" id="IPR003594">
    <property type="entry name" value="HATPase_dom"/>
</dbReference>
<proteinExistence type="predicted"/>
<evidence type="ECO:0000256" key="1">
    <source>
        <dbReference type="ARBA" id="ARBA00000085"/>
    </source>
</evidence>
<dbReference type="PANTHER" id="PTHR45528:SF8">
    <property type="entry name" value="HISTIDINE KINASE"/>
    <property type="match status" value="1"/>
</dbReference>
<evidence type="ECO:0000256" key="4">
    <source>
        <dbReference type="ARBA" id="ARBA00022553"/>
    </source>
</evidence>
<evidence type="ECO:0000256" key="8">
    <source>
        <dbReference type="ARBA" id="ARBA00022777"/>
    </source>
</evidence>
<dbReference type="InterPro" id="IPR005467">
    <property type="entry name" value="His_kinase_dom"/>
</dbReference>
<dbReference type="Pfam" id="PF02518">
    <property type="entry name" value="HATPase_c"/>
    <property type="match status" value="1"/>
</dbReference>
<dbReference type="SMART" id="SM00387">
    <property type="entry name" value="HATPase_c"/>
    <property type="match status" value="1"/>
</dbReference>
<dbReference type="SUPFAM" id="SSF55874">
    <property type="entry name" value="ATPase domain of HSP90 chaperone/DNA topoisomerase II/histidine kinase"/>
    <property type="match status" value="1"/>
</dbReference>
<dbReference type="PROSITE" id="PS50109">
    <property type="entry name" value="HIS_KIN"/>
    <property type="match status" value="1"/>
</dbReference>
<dbReference type="FunFam" id="3.30.565.10:FF:000013">
    <property type="entry name" value="Two-component sensor histidine kinase"/>
    <property type="match status" value="1"/>
</dbReference>
<feature type="domain" description="Histidine kinase" evidence="14">
    <location>
        <begin position="119"/>
        <end position="336"/>
    </location>
</feature>
<dbReference type="PANTHER" id="PTHR45528">
    <property type="entry name" value="SENSOR HISTIDINE KINASE CPXA"/>
    <property type="match status" value="1"/>
</dbReference>
<dbReference type="EMBL" id="JOTN01000005">
    <property type="protein sequence ID" value="KEK19888.1"/>
    <property type="molecule type" value="Genomic_DNA"/>
</dbReference>
<dbReference type="InterPro" id="IPR004358">
    <property type="entry name" value="Sig_transdc_His_kin-like_C"/>
</dbReference>
<evidence type="ECO:0000256" key="7">
    <source>
        <dbReference type="ARBA" id="ARBA00022741"/>
    </source>
</evidence>
<keyword evidence="11" id="KW-0902">Two-component regulatory system</keyword>
<evidence type="ECO:0000256" key="11">
    <source>
        <dbReference type="ARBA" id="ARBA00023012"/>
    </source>
</evidence>
<dbReference type="PRINTS" id="PR00344">
    <property type="entry name" value="BCTRLSENSOR"/>
</dbReference>
<dbReference type="GO" id="GO:0000155">
    <property type="term" value="F:phosphorelay sensor kinase activity"/>
    <property type="evidence" value="ECO:0007669"/>
    <property type="project" value="InterPro"/>
</dbReference>
<dbReference type="CDD" id="cd00082">
    <property type="entry name" value="HisKA"/>
    <property type="match status" value="1"/>
</dbReference>
<dbReference type="Pfam" id="PF00512">
    <property type="entry name" value="HisKA"/>
    <property type="match status" value="1"/>
</dbReference>
<evidence type="ECO:0000256" key="9">
    <source>
        <dbReference type="ARBA" id="ARBA00022840"/>
    </source>
</evidence>
<reference evidence="15 16" key="1">
    <citation type="submission" date="2014-06" db="EMBL/GenBank/DDBJ databases">
        <title>Draft genome sequence of Bacillus manliponensis JCM 15802 (MCCC 1A00708).</title>
        <authorList>
            <person name="Lai Q."/>
            <person name="Liu Y."/>
            <person name="Shao Z."/>
        </authorList>
    </citation>
    <scope>NUCLEOTIDE SEQUENCE [LARGE SCALE GENOMIC DNA]</scope>
    <source>
        <strain evidence="15 16">JCM 15802</strain>
    </source>
</reference>
<comment type="caution">
    <text evidence="15">The sequence shown here is derived from an EMBL/GenBank/DDBJ whole genome shotgun (WGS) entry which is preliminary data.</text>
</comment>
<dbReference type="InterPro" id="IPR036097">
    <property type="entry name" value="HisK_dim/P_sf"/>
</dbReference>
<comment type="catalytic activity">
    <reaction evidence="1">
        <text>ATP + protein L-histidine = ADP + protein N-phospho-L-histidine.</text>
        <dbReference type="EC" id="2.7.13.3"/>
    </reaction>
</comment>
<evidence type="ECO:0000313" key="16">
    <source>
        <dbReference type="Proteomes" id="UP000027822"/>
    </source>
</evidence>
<organism evidence="15 16">
    <name type="scientific">Bacillus manliponensis</name>
    <dbReference type="NCBI Taxonomy" id="574376"/>
    <lineage>
        <taxon>Bacteria</taxon>
        <taxon>Bacillati</taxon>
        <taxon>Bacillota</taxon>
        <taxon>Bacilli</taxon>
        <taxon>Bacillales</taxon>
        <taxon>Bacillaceae</taxon>
        <taxon>Bacillus</taxon>
        <taxon>Bacillus cereus group</taxon>
    </lineage>
</organism>
<evidence type="ECO:0000256" key="3">
    <source>
        <dbReference type="ARBA" id="ARBA00012438"/>
    </source>
</evidence>
<gene>
    <name evidence="15" type="ORF">BAMA_19125</name>
</gene>
<dbReference type="STRING" id="574376.BAMA_19125"/>
<dbReference type="FunFam" id="1.10.287.130:FF:000001">
    <property type="entry name" value="Two-component sensor histidine kinase"/>
    <property type="match status" value="1"/>
</dbReference>
<feature type="transmembrane region" description="Helical" evidence="13">
    <location>
        <begin position="32"/>
        <end position="52"/>
    </location>
</feature>
<dbReference type="EC" id="2.7.13.3" evidence="3"/>
<dbReference type="GO" id="GO:0005524">
    <property type="term" value="F:ATP binding"/>
    <property type="evidence" value="ECO:0007669"/>
    <property type="project" value="UniProtKB-KW"/>
</dbReference>
<dbReference type="SUPFAM" id="SSF47384">
    <property type="entry name" value="Homodimeric domain of signal transducing histidine kinase"/>
    <property type="match status" value="1"/>
</dbReference>
<dbReference type="Gene3D" id="1.10.287.130">
    <property type="match status" value="1"/>
</dbReference>
<dbReference type="InterPro" id="IPR036890">
    <property type="entry name" value="HATPase_C_sf"/>
</dbReference>
<comment type="subcellular location">
    <subcellularLocation>
        <location evidence="2">Membrane</location>
        <topology evidence="2">Multi-pass membrane protein</topology>
    </subcellularLocation>
</comment>
<dbReference type="InterPro" id="IPR003661">
    <property type="entry name" value="HisK_dim/P_dom"/>
</dbReference>
<evidence type="ECO:0000256" key="10">
    <source>
        <dbReference type="ARBA" id="ARBA00022989"/>
    </source>
</evidence>
<keyword evidence="12 13" id="KW-0472">Membrane</keyword>
<dbReference type="InterPro" id="IPR050398">
    <property type="entry name" value="HssS/ArlS-like"/>
</dbReference>
<evidence type="ECO:0000313" key="15">
    <source>
        <dbReference type="EMBL" id="KEK19888.1"/>
    </source>
</evidence>
<evidence type="ECO:0000259" key="14">
    <source>
        <dbReference type="PROSITE" id="PS50109"/>
    </source>
</evidence>
<keyword evidence="9" id="KW-0067">ATP-binding</keyword>
<keyword evidence="8" id="KW-0418">Kinase</keyword>
<keyword evidence="6 13" id="KW-0812">Transmembrane</keyword>